<feature type="compositionally biased region" description="Pro residues" evidence="7">
    <location>
        <begin position="297"/>
        <end position="306"/>
    </location>
</feature>
<reference evidence="9 10" key="1">
    <citation type="submission" date="2020-06" db="EMBL/GenBank/DDBJ databases">
        <authorList>
            <person name="Li R."/>
            <person name="Bekaert M."/>
        </authorList>
    </citation>
    <scope>NUCLEOTIDE SEQUENCE [LARGE SCALE GENOMIC DNA]</scope>
    <source>
        <strain evidence="10">wild</strain>
    </source>
</reference>
<comment type="subcellular location">
    <subcellularLocation>
        <location evidence="1">Nucleus</location>
    </subcellularLocation>
</comment>
<dbReference type="AlphaFoldDB" id="A0A6J8EK12"/>
<evidence type="ECO:0000256" key="3">
    <source>
        <dbReference type="ARBA" id="ARBA00022771"/>
    </source>
</evidence>
<evidence type="ECO:0000313" key="10">
    <source>
        <dbReference type="Proteomes" id="UP000507470"/>
    </source>
</evidence>
<keyword evidence="3 6" id="KW-0863">Zinc-finger</keyword>
<keyword evidence="5" id="KW-0539">Nucleus</keyword>
<proteinExistence type="predicted"/>
<dbReference type="Proteomes" id="UP000507470">
    <property type="component" value="Unassembled WGS sequence"/>
</dbReference>
<evidence type="ECO:0000256" key="4">
    <source>
        <dbReference type="ARBA" id="ARBA00022833"/>
    </source>
</evidence>
<dbReference type="GO" id="GO:0035102">
    <property type="term" value="C:PRC1 complex"/>
    <property type="evidence" value="ECO:0007669"/>
    <property type="project" value="TreeGrafter"/>
</dbReference>
<gene>
    <name evidence="9" type="ORF">MCOR_52489</name>
</gene>
<feature type="compositionally biased region" description="Basic and acidic residues" evidence="7">
    <location>
        <begin position="276"/>
        <end position="293"/>
    </location>
</feature>
<evidence type="ECO:0000256" key="7">
    <source>
        <dbReference type="SAM" id="MobiDB-lite"/>
    </source>
</evidence>
<evidence type="ECO:0000256" key="5">
    <source>
        <dbReference type="ARBA" id="ARBA00023242"/>
    </source>
</evidence>
<evidence type="ECO:0000256" key="2">
    <source>
        <dbReference type="ARBA" id="ARBA00022723"/>
    </source>
</evidence>
<dbReference type="Gene3D" id="3.30.40.10">
    <property type="entry name" value="Zinc/RING finger domain, C3HC4 (zinc finger)"/>
    <property type="match status" value="1"/>
</dbReference>
<dbReference type="InterPro" id="IPR017907">
    <property type="entry name" value="Znf_RING_CS"/>
</dbReference>
<dbReference type="EMBL" id="CACVKT020009086">
    <property type="protein sequence ID" value="CAC5420246.1"/>
    <property type="molecule type" value="Genomic_DNA"/>
</dbReference>
<dbReference type="OrthoDB" id="1305878at2759"/>
<keyword evidence="10" id="KW-1185">Reference proteome</keyword>
<accession>A0A6J8EK12</accession>
<evidence type="ECO:0000256" key="1">
    <source>
        <dbReference type="ARBA" id="ARBA00004123"/>
    </source>
</evidence>
<feature type="compositionally biased region" description="Low complexity" evidence="7">
    <location>
        <begin position="133"/>
        <end position="143"/>
    </location>
</feature>
<dbReference type="GO" id="GO:0008270">
    <property type="term" value="F:zinc ion binding"/>
    <property type="evidence" value="ECO:0007669"/>
    <property type="project" value="UniProtKB-KW"/>
</dbReference>
<dbReference type="PROSITE" id="PS50089">
    <property type="entry name" value="ZF_RING_2"/>
    <property type="match status" value="1"/>
</dbReference>
<dbReference type="PROSITE" id="PS00518">
    <property type="entry name" value="ZF_RING_1"/>
    <property type="match status" value="1"/>
</dbReference>
<organism evidence="9 10">
    <name type="scientific">Mytilus coruscus</name>
    <name type="common">Sea mussel</name>
    <dbReference type="NCBI Taxonomy" id="42192"/>
    <lineage>
        <taxon>Eukaryota</taxon>
        <taxon>Metazoa</taxon>
        <taxon>Spiralia</taxon>
        <taxon>Lophotrochozoa</taxon>
        <taxon>Mollusca</taxon>
        <taxon>Bivalvia</taxon>
        <taxon>Autobranchia</taxon>
        <taxon>Pteriomorphia</taxon>
        <taxon>Mytilida</taxon>
        <taxon>Mytiloidea</taxon>
        <taxon>Mytilidae</taxon>
        <taxon>Mytilinae</taxon>
        <taxon>Mytilus</taxon>
    </lineage>
</organism>
<dbReference type="SUPFAM" id="SSF57850">
    <property type="entry name" value="RING/U-box"/>
    <property type="match status" value="1"/>
</dbReference>
<keyword evidence="2" id="KW-0479">Metal-binding</keyword>
<evidence type="ECO:0000256" key="6">
    <source>
        <dbReference type="PROSITE-ProRule" id="PRU00175"/>
    </source>
</evidence>
<evidence type="ECO:0000259" key="8">
    <source>
        <dbReference type="PROSITE" id="PS50089"/>
    </source>
</evidence>
<name>A0A6J8EK12_MYTCO</name>
<dbReference type="Pfam" id="PF13923">
    <property type="entry name" value="zf-C3HC4_2"/>
    <property type="match status" value="1"/>
</dbReference>
<dbReference type="InterPro" id="IPR013083">
    <property type="entry name" value="Znf_RING/FYVE/PHD"/>
</dbReference>
<feature type="region of interest" description="Disordered" evidence="7">
    <location>
        <begin position="276"/>
        <end position="332"/>
    </location>
</feature>
<feature type="domain" description="RING-type" evidence="8">
    <location>
        <begin position="201"/>
        <end position="240"/>
    </location>
</feature>
<dbReference type="FunFam" id="3.30.40.10:FF:000122">
    <property type="entry name" value="polycomb group RING finger protein 1"/>
    <property type="match status" value="1"/>
</dbReference>
<dbReference type="InterPro" id="IPR001841">
    <property type="entry name" value="Znf_RING"/>
</dbReference>
<feature type="compositionally biased region" description="Basic residues" evidence="7">
    <location>
        <begin position="319"/>
        <end position="328"/>
    </location>
</feature>
<dbReference type="Gene3D" id="3.10.20.90">
    <property type="entry name" value="Phosphatidylinositol 3-kinase Catalytic Subunit, Chain A, domain 1"/>
    <property type="match status" value="1"/>
</dbReference>
<sequence>MKWPMRKGLIKPIIGGSLQWRLHSKSQLQNVTFPCFNVKQQLKVKWKLVKHHQRSRNNVKGNCAVFWTDDDRREAWLGKIKQAKPDVLISDHTRLCNLHFEDNICGSDSVPTKLCVDSIEQKDNSKDEKVDENLNTTESNLNNEDTEQPSCSTVLNNSQSEEKPEAKLSLKEQLAQIPVCPSLSKEPVSVRLCAINTYITCALCGGYLYEASTITECMHTFCKTCIVRHIEKCLSCPTCDTEIHPTDPIVNIRHDSTIQDIVYRLLPNVAEEEQKREKEYYEEHERKTGEKILPKLTLPPPPPTTPPAHGHDPFSFPVQRKKKTHSRGNSRQIRREIKKYFNTNFVSLQLEYEGDGNMEDCPLLQVELDKKFLRVTCKATVGNIATFIRRKLQLEKFYHIDLYHPTPTAFHLVPANNSLEKVREQYYEGEDVIMELRYRITEDL</sequence>
<dbReference type="PANTHER" id="PTHR10825:SF74">
    <property type="entry name" value="POLYCOMB GROUP RING FINGER 6"/>
    <property type="match status" value="1"/>
</dbReference>
<dbReference type="GO" id="GO:1990841">
    <property type="term" value="F:promoter-specific chromatin binding"/>
    <property type="evidence" value="ECO:0007669"/>
    <property type="project" value="TreeGrafter"/>
</dbReference>
<dbReference type="GO" id="GO:0000122">
    <property type="term" value="P:negative regulation of transcription by RNA polymerase II"/>
    <property type="evidence" value="ECO:0007669"/>
    <property type="project" value="TreeGrafter"/>
</dbReference>
<dbReference type="PANTHER" id="PTHR10825">
    <property type="entry name" value="RING FINGER DOMAIN-CONTAINING, POLYCOMB GROUP COMPONENT"/>
    <property type="match status" value="1"/>
</dbReference>
<evidence type="ECO:0000313" key="9">
    <source>
        <dbReference type="EMBL" id="CAC5420246.1"/>
    </source>
</evidence>
<protein>
    <submittedName>
        <fullName evidence="9">PCGF6</fullName>
    </submittedName>
</protein>
<keyword evidence="4" id="KW-0862">Zinc</keyword>
<dbReference type="SMART" id="SM00184">
    <property type="entry name" value="RING"/>
    <property type="match status" value="1"/>
</dbReference>
<feature type="region of interest" description="Disordered" evidence="7">
    <location>
        <begin position="126"/>
        <end position="155"/>
    </location>
</feature>